<dbReference type="GeneID" id="111349323"/>
<protein>
    <submittedName>
        <fullName evidence="5">Sulfatase-modifying factor 1</fullName>
    </submittedName>
</protein>
<keyword evidence="2" id="KW-0732">Signal</keyword>
<dbReference type="OrthoDB" id="659at2759"/>
<organism evidence="4 5">
    <name type="scientific">Spodoptera litura</name>
    <name type="common">Asian cotton leafworm</name>
    <dbReference type="NCBI Taxonomy" id="69820"/>
    <lineage>
        <taxon>Eukaryota</taxon>
        <taxon>Metazoa</taxon>
        <taxon>Ecdysozoa</taxon>
        <taxon>Arthropoda</taxon>
        <taxon>Hexapoda</taxon>
        <taxon>Insecta</taxon>
        <taxon>Pterygota</taxon>
        <taxon>Neoptera</taxon>
        <taxon>Endopterygota</taxon>
        <taxon>Lepidoptera</taxon>
        <taxon>Glossata</taxon>
        <taxon>Ditrysia</taxon>
        <taxon>Noctuoidea</taxon>
        <taxon>Noctuidae</taxon>
        <taxon>Amphipyrinae</taxon>
        <taxon>Spodoptera</taxon>
    </lineage>
</organism>
<comment type="similarity">
    <text evidence="1">Belongs to the sulfatase-modifying factor family.</text>
</comment>
<dbReference type="AlphaFoldDB" id="A0A9J7IJB8"/>
<dbReference type="InterPro" id="IPR005532">
    <property type="entry name" value="SUMF_dom"/>
</dbReference>
<dbReference type="Pfam" id="PF03781">
    <property type="entry name" value="FGE-sulfatase"/>
    <property type="match status" value="1"/>
</dbReference>
<gene>
    <name evidence="5" type="primary">LOC111349323</name>
</gene>
<evidence type="ECO:0000259" key="3">
    <source>
        <dbReference type="Pfam" id="PF03781"/>
    </source>
</evidence>
<proteinExistence type="inferred from homology"/>
<evidence type="ECO:0000256" key="1">
    <source>
        <dbReference type="ARBA" id="ARBA00005310"/>
    </source>
</evidence>
<keyword evidence="4" id="KW-1185">Reference proteome</keyword>
<dbReference type="PANTHER" id="PTHR23150:SF19">
    <property type="entry name" value="FORMYLGLYCINE-GENERATING ENZYME"/>
    <property type="match status" value="1"/>
</dbReference>
<dbReference type="InterPro" id="IPR051043">
    <property type="entry name" value="Sulfatase_Mod_Factor_Kinase"/>
</dbReference>
<dbReference type="InterPro" id="IPR042095">
    <property type="entry name" value="SUMF_sf"/>
</dbReference>
<dbReference type="PANTHER" id="PTHR23150">
    <property type="entry name" value="SULFATASE MODIFYING FACTOR 1, 2"/>
    <property type="match status" value="1"/>
</dbReference>
<evidence type="ECO:0000313" key="4">
    <source>
        <dbReference type="Proteomes" id="UP000301870"/>
    </source>
</evidence>
<dbReference type="SUPFAM" id="SSF56436">
    <property type="entry name" value="C-type lectin-like"/>
    <property type="match status" value="1"/>
</dbReference>
<evidence type="ECO:0000313" key="5">
    <source>
        <dbReference type="RefSeq" id="XP_022816179.1"/>
    </source>
</evidence>
<dbReference type="GO" id="GO:0120147">
    <property type="term" value="F:formylglycine-generating oxidase activity"/>
    <property type="evidence" value="ECO:0007669"/>
    <property type="project" value="TreeGrafter"/>
</dbReference>
<sequence length="343" mass="39201">MNTQVITMLFIFILCILQPVLMSKESGCGCNLNRGKDEGVDKANFIDSNEIEQCPFEDGNKASKYLISEQMNTFDEMILVPAGEYQVGTDDIAIESDQEGPKRIVKLESFYLDKYEVSNKNYANFISETNYKTEAEQFGDSFVFSAFLNNTFREQLKDFRAVQAMWWYKVLGADWKHPHGPDSDIQEIMDHPVIHVSWNDAKAYCKWKGARLPTEAEWEAACRGGHRDTKYPWGDKLFPDRKHMANIWQGTFPTHNSAKDGYVGTCPVDMFPPNDFGLYNMAGNVWEWTEDSWAGKNPKEKVKKGGSYLCHLSYCYRYRCSSRSHNTEDSSAGNLGFRCAKSA</sequence>
<dbReference type="Proteomes" id="UP000301870">
    <property type="component" value="Chromosome 9"/>
</dbReference>
<dbReference type="KEGG" id="sliu:111349323"/>
<reference evidence="5" key="1">
    <citation type="submission" date="2025-08" db="UniProtKB">
        <authorList>
            <consortium name="RefSeq"/>
        </authorList>
    </citation>
    <scope>IDENTIFICATION</scope>
    <source>
        <strain evidence="5">Ishihara</strain>
        <tissue evidence="5">Whole body</tissue>
    </source>
</reference>
<feature type="chain" id="PRO_5039948094" evidence="2">
    <location>
        <begin position="24"/>
        <end position="343"/>
    </location>
</feature>
<dbReference type="InterPro" id="IPR016187">
    <property type="entry name" value="CTDL_fold"/>
</dbReference>
<accession>A0A9J7IJB8</accession>
<name>A0A9J7IJB8_SPOLT</name>
<dbReference type="GO" id="GO:0005783">
    <property type="term" value="C:endoplasmic reticulum"/>
    <property type="evidence" value="ECO:0007669"/>
    <property type="project" value="TreeGrafter"/>
</dbReference>
<feature type="domain" description="Sulfatase-modifying factor enzyme-like" evidence="3">
    <location>
        <begin position="75"/>
        <end position="341"/>
    </location>
</feature>
<dbReference type="RefSeq" id="XP_022816179.1">
    <property type="nucleotide sequence ID" value="XM_022960411.1"/>
</dbReference>
<evidence type="ECO:0000256" key="2">
    <source>
        <dbReference type="SAM" id="SignalP"/>
    </source>
</evidence>
<dbReference type="Gene3D" id="3.90.1580.10">
    <property type="entry name" value="paralog of FGE (formylglycine-generating enzyme)"/>
    <property type="match status" value="1"/>
</dbReference>
<feature type="signal peptide" evidence="2">
    <location>
        <begin position="1"/>
        <end position="23"/>
    </location>
</feature>